<evidence type="ECO:0000313" key="3">
    <source>
        <dbReference type="EMBL" id="MDN4173009.1"/>
    </source>
</evidence>
<evidence type="ECO:0000259" key="2">
    <source>
        <dbReference type="Pfam" id="PF01337"/>
    </source>
</evidence>
<keyword evidence="4" id="KW-1185">Reference proteome</keyword>
<dbReference type="SUPFAM" id="SSF52038">
    <property type="entry name" value="Barstar-related"/>
    <property type="match status" value="1"/>
</dbReference>
<dbReference type="EMBL" id="JAUHJQ010000002">
    <property type="protein sequence ID" value="MDN4173009.1"/>
    <property type="molecule type" value="Genomic_DNA"/>
</dbReference>
<dbReference type="Pfam" id="PF01337">
    <property type="entry name" value="Barstar"/>
    <property type="match status" value="1"/>
</dbReference>
<name>A0ABT8FEI2_9ACTN</name>
<sequence length="133" mass="14291">MSGLAALLAGELPPAVYRWDAAYDVEEVRGAVELAGWRLAHLDGWSHPARAEMLEALGEALGLPAWWGRNLDALADCLRDVDTDRVALLWDGWGPSAREDARSFGVVLRLLTGSGIAVLLHGDGPEVDVPPLD</sequence>
<evidence type="ECO:0000256" key="1">
    <source>
        <dbReference type="ARBA" id="ARBA00006845"/>
    </source>
</evidence>
<reference evidence="3" key="1">
    <citation type="submission" date="2023-06" db="EMBL/GenBank/DDBJ databases">
        <title>Draft genome sequence of Nocardioides sp. SOB77.</title>
        <authorList>
            <person name="Zhang G."/>
        </authorList>
    </citation>
    <scope>NUCLEOTIDE SEQUENCE</scope>
    <source>
        <strain evidence="3">SOB77</strain>
    </source>
</reference>
<dbReference type="Proteomes" id="UP001168620">
    <property type="component" value="Unassembled WGS sequence"/>
</dbReference>
<feature type="domain" description="Barstar (barnase inhibitor)" evidence="2">
    <location>
        <begin position="38"/>
        <end position="111"/>
    </location>
</feature>
<comment type="similarity">
    <text evidence="1">Belongs to the barstar family.</text>
</comment>
<organism evidence="3 4">
    <name type="scientific">Nocardioides oceani</name>
    <dbReference type="NCBI Taxonomy" id="3058369"/>
    <lineage>
        <taxon>Bacteria</taxon>
        <taxon>Bacillati</taxon>
        <taxon>Actinomycetota</taxon>
        <taxon>Actinomycetes</taxon>
        <taxon>Propionibacteriales</taxon>
        <taxon>Nocardioidaceae</taxon>
        <taxon>Nocardioides</taxon>
    </lineage>
</organism>
<accession>A0ABT8FEI2</accession>
<gene>
    <name evidence="3" type="ORF">QWY28_08660</name>
</gene>
<protein>
    <submittedName>
        <fullName evidence="3">Barstar family protein</fullName>
    </submittedName>
</protein>
<dbReference type="InterPro" id="IPR035905">
    <property type="entry name" value="Barstar-like_sf"/>
</dbReference>
<comment type="caution">
    <text evidence="3">The sequence shown here is derived from an EMBL/GenBank/DDBJ whole genome shotgun (WGS) entry which is preliminary data.</text>
</comment>
<dbReference type="RefSeq" id="WP_300952023.1">
    <property type="nucleotide sequence ID" value="NZ_JAUHJQ010000002.1"/>
</dbReference>
<evidence type="ECO:0000313" key="4">
    <source>
        <dbReference type="Proteomes" id="UP001168620"/>
    </source>
</evidence>
<proteinExistence type="inferred from homology"/>
<dbReference type="Gene3D" id="3.30.370.10">
    <property type="entry name" value="Barstar-like"/>
    <property type="match status" value="1"/>
</dbReference>
<dbReference type="InterPro" id="IPR000468">
    <property type="entry name" value="Barstar"/>
</dbReference>